<comment type="caution">
    <text evidence="2">The sequence shown here is derived from an EMBL/GenBank/DDBJ whole genome shotgun (WGS) entry which is preliminary data.</text>
</comment>
<dbReference type="Proteomes" id="UP001275436">
    <property type="component" value="Unassembled WGS sequence"/>
</dbReference>
<evidence type="ECO:0000313" key="3">
    <source>
        <dbReference type="Proteomes" id="UP001275436"/>
    </source>
</evidence>
<sequence length="173" mass="19031">MVFPPSERQQQPFEPMHPQQNRNPFLNNNQMRGKTNSRGFAGLLSSFGGGKSVGGLGAASSGGLQTLSKTLGGVQQFLGILQSTAPLIQEYGPMVKNLPSMYKMMKAFKEISNEEDENTSNKSFENTDSNTEEDITKNINLNHSLDKETDANTNPPKYVKEKKSGISTPKLYI</sequence>
<evidence type="ECO:0000313" key="2">
    <source>
        <dbReference type="EMBL" id="GLO66390.1"/>
    </source>
</evidence>
<accession>A0ABQ5TK51</accession>
<feature type="region of interest" description="Disordered" evidence="1">
    <location>
        <begin position="113"/>
        <end position="173"/>
    </location>
</feature>
<evidence type="ECO:0000256" key="1">
    <source>
        <dbReference type="SAM" id="MobiDB-lite"/>
    </source>
</evidence>
<protein>
    <recommendedName>
        <fullName evidence="4">YqfQ-like protein</fullName>
    </recommendedName>
</protein>
<dbReference type="InterPro" id="IPR025571">
    <property type="entry name" value="YqfQ"/>
</dbReference>
<feature type="compositionally biased region" description="Polar residues" evidence="1">
    <location>
        <begin position="120"/>
        <end position="129"/>
    </location>
</feature>
<feature type="region of interest" description="Disordered" evidence="1">
    <location>
        <begin position="1"/>
        <end position="32"/>
    </location>
</feature>
<organism evidence="2 3">
    <name type="scientific">Oceanobacillus kimchii</name>
    <dbReference type="NCBI Taxonomy" id="746691"/>
    <lineage>
        <taxon>Bacteria</taxon>
        <taxon>Bacillati</taxon>
        <taxon>Bacillota</taxon>
        <taxon>Bacilli</taxon>
        <taxon>Bacillales</taxon>
        <taxon>Bacillaceae</taxon>
        <taxon>Oceanobacillus</taxon>
    </lineage>
</organism>
<dbReference type="Pfam" id="PF14181">
    <property type="entry name" value="YqfQ"/>
    <property type="match status" value="1"/>
</dbReference>
<dbReference type="RefSeq" id="WP_317958181.1">
    <property type="nucleotide sequence ID" value="NZ_BSKO01000001.1"/>
</dbReference>
<feature type="compositionally biased region" description="Polar residues" evidence="1">
    <location>
        <begin position="7"/>
        <end position="32"/>
    </location>
</feature>
<dbReference type="EMBL" id="BSKO01000001">
    <property type="protein sequence ID" value="GLO66390.1"/>
    <property type="molecule type" value="Genomic_DNA"/>
</dbReference>
<gene>
    <name evidence="2" type="ORF">MACH08_21740</name>
</gene>
<proteinExistence type="predicted"/>
<evidence type="ECO:0008006" key="4">
    <source>
        <dbReference type="Google" id="ProtNLM"/>
    </source>
</evidence>
<keyword evidence="3" id="KW-1185">Reference proteome</keyword>
<name>A0ABQ5TK51_9BACI</name>
<reference evidence="2 3" key="1">
    <citation type="submission" date="2023-02" db="EMBL/GenBank/DDBJ databases">
        <title>Oceanobacillus kimchii IFOP_LL358 isolated form Alexandrium catenella lab strain.</title>
        <authorList>
            <person name="Gajardo G."/>
            <person name="Ueki S."/>
            <person name="Maruyama F."/>
        </authorList>
    </citation>
    <scope>NUCLEOTIDE SEQUENCE [LARGE SCALE GENOMIC DNA]</scope>
    <source>
        <strain evidence="2 3">IFOP_LL358</strain>
    </source>
</reference>